<feature type="non-terminal residue" evidence="2">
    <location>
        <position position="25"/>
    </location>
</feature>
<proteinExistence type="predicted"/>
<evidence type="ECO:0000256" key="1">
    <source>
        <dbReference type="SAM" id="MobiDB-lite"/>
    </source>
</evidence>
<feature type="compositionally biased region" description="Low complexity" evidence="1">
    <location>
        <begin position="7"/>
        <end position="18"/>
    </location>
</feature>
<dbReference type="AlphaFoldDB" id="A0A8S3J193"/>
<dbReference type="EMBL" id="CAJOBI010339470">
    <property type="protein sequence ID" value="CAF5210818.1"/>
    <property type="molecule type" value="Genomic_DNA"/>
</dbReference>
<organism evidence="2 3">
    <name type="scientific">Rotaria magnacalcarata</name>
    <dbReference type="NCBI Taxonomy" id="392030"/>
    <lineage>
        <taxon>Eukaryota</taxon>
        <taxon>Metazoa</taxon>
        <taxon>Spiralia</taxon>
        <taxon>Gnathifera</taxon>
        <taxon>Rotifera</taxon>
        <taxon>Eurotatoria</taxon>
        <taxon>Bdelloidea</taxon>
        <taxon>Philodinida</taxon>
        <taxon>Philodinidae</taxon>
        <taxon>Rotaria</taxon>
    </lineage>
</organism>
<reference evidence="2" key="1">
    <citation type="submission" date="2021-02" db="EMBL/GenBank/DDBJ databases">
        <authorList>
            <person name="Nowell W R."/>
        </authorList>
    </citation>
    <scope>NUCLEOTIDE SEQUENCE</scope>
</reference>
<protein>
    <submittedName>
        <fullName evidence="2">Uncharacterized protein</fullName>
    </submittedName>
</protein>
<feature type="region of interest" description="Disordered" evidence="1">
    <location>
        <begin position="1"/>
        <end position="25"/>
    </location>
</feature>
<comment type="caution">
    <text evidence="2">The sequence shown here is derived from an EMBL/GenBank/DDBJ whole genome shotgun (WGS) entry which is preliminary data.</text>
</comment>
<dbReference type="Proteomes" id="UP000676336">
    <property type="component" value="Unassembled WGS sequence"/>
</dbReference>
<evidence type="ECO:0000313" key="3">
    <source>
        <dbReference type="Proteomes" id="UP000676336"/>
    </source>
</evidence>
<accession>A0A8S3J193</accession>
<evidence type="ECO:0000313" key="2">
    <source>
        <dbReference type="EMBL" id="CAF5210818.1"/>
    </source>
</evidence>
<name>A0A8S3J193_9BILA</name>
<gene>
    <name evidence="2" type="ORF">SMN809_LOCUS78304</name>
</gene>
<sequence>MNALHKSNSIQSDSSNNSPKPVTLT</sequence>